<evidence type="ECO:0000313" key="14">
    <source>
        <dbReference type="EMBL" id="KAJ1358325.1"/>
    </source>
</evidence>
<keyword evidence="9" id="KW-0694">RNA-binding</keyword>
<evidence type="ECO:0000256" key="6">
    <source>
        <dbReference type="ARBA" id="ARBA00022694"/>
    </source>
</evidence>
<evidence type="ECO:0000256" key="8">
    <source>
        <dbReference type="ARBA" id="ARBA00022840"/>
    </source>
</evidence>
<accession>A0AAD5MHS1</accession>
<dbReference type="Proteomes" id="UP001196413">
    <property type="component" value="Unassembled WGS sequence"/>
</dbReference>
<proteinExistence type="inferred from homology"/>
<evidence type="ECO:0000256" key="11">
    <source>
        <dbReference type="ARBA" id="ARBA00049564"/>
    </source>
</evidence>
<keyword evidence="7" id="KW-0547">Nucleotide-binding</keyword>
<comment type="catalytic activity">
    <reaction evidence="11">
        <text>5-taurinomethyluridine(34) in tRNA + S-sulfanyl-L-cysteinyl-[protein] + AH2 + ATP = 5-taurinomethyl-2-thiouridine(34) in tRNA + L-cysteinyl-[protein] + A + AMP + diphosphate + H(+)</text>
        <dbReference type="Rhea" id="RHEA:47040"/>
        <dbReference type="Rhea" id="RHEA-COMP:10131"/>
        <dbReference type="Rhea" id="RHEA-COMP:11726"/>
        <dbReference type="Rhea" id="RHEA-COMP:11732"/>
        <dbReference type="Rhea" id="RHEA-COMP:11733"/>
        <dbReference type="ChEBI" id="CHEBI:13193"/>
        <dbReference type="ChEBI" id="CHEBI:15378"/>
        <dbReference type="ChEBI" id="CHEBI:17499"/>
        <dbReference type="ChEBI" id="CHEBI:29950"/>
        <dbReference type="ChEBI" id="CHEBI:30616"/>
        <dbReference type="ChEBI" id="CHEBI:33019"/>
        <dbReference type="ChEBI" id="CHEBI:61963"/>
        <dbReference type="ChEBI" id="CHEBI:87171"/>
        <dbReference type="ChEBI" id="CHEBI:87172"/>
        <dbReference type="ChEBI" id="CHEBI:456215"/>
        <dbReference type="EC" id="2.8.1.14"/>
    </reaction>
</comment>
<name>A0AAD5MHS1_PARTN</name>
<dbReference type="EMBL" id="JAHQIW010003360">
    <property type="protein sequence ID" value="KAJ1358325.1"/>
    <property type="molecule type" value="Genomic_DNA"/>
</dbReference>
<evidence type="ECO:0000256" key="4">
    <source>
        <dbReference type="ARBA" id="ARBA00022555"/>
    </source>
</evidence>
<dbReference type="InterPro" id="IPR046885">
    <property type="entry name" value="MnmA-like_C"/>
</dbReference>
<comment type="caution">
    <text evidence="14">The sequence shown here is derived from an EMBL/GenBank/DDBJ whole genome shotgun (WGS) entry which is preliminary data.</text>
</comment>
<keyword evidence="8" id="KW-0067">ATP-binding</keyword>
<dbReference type="InterPro" id="IPR004506">
    <property type="entry name" value="MnmA-like"/>
</dbReference>
<evidence type="ECO:0000256" key="9">
    <source>
        <dbReference type="ARBA" id="ARBA00022884"/>
    </source>
</evidence>
<dbReference type="Pfam" id="PF20259">
    <property type="entry name" value="tRNA_Me_trans_M"/>
    <property type="match status" value="1"/>
</dbReference>
<evidence type="ECO:0000256" key="7">
    <source>
        <dbReference type="ARBA" id="ARBA00022741"/>
    </source>
</evidence>
<dbReference type="GO" id="GO:0005524">
    <property type="term" value="F:ATP binding"/>
    <property type="evidence" value="ECO:0007669"/>
    <property type="project" value="UniProtKB-KW"/>
</dbReference>
<evidence type="ECO:0000256" key="1">
    <source>
        <dbReference type="ARBA" id="ARBA00003986"/>
    </source>
</evidence>
<dbReference type="Pfam" id="PF03054">
    <property type="entry name" value="tRNA_Me_trans"/>
    <property type="match status" value="1"/>
</dbReference>
<dbReference type="AlphaFoldDB" id="A0AAD5MHS1"/>
<keyword evidence="6" id="KW-0819">tRNA processing</keyword>
<organism evidence="14 15">
    <name type="scientific">Parelaphostrongylus tenuis</name>
    <name type="common">Meningeal worm</name>
    <dbReference type="NCBI Taxonomy" id="148309"/>
    <lineage>
        <taxon>Eukaryota</taxon>
        <taxon>Metazoa</taxon>
        <taxon>Ecdysozoa</taxon>
        <taxon>Nematoda</taxon>
        <taxon>Chromadorea</taxon>
        <taxon>Rhabditida</taxon>
        <taxon>Rhabditina</taxon>
        <taxon>Rhabditomorpha</taxon>
        <taxon>Strongyloidea</taxon>
        <taxon>Metastrongylidae</taxon>
        <taxon>Parelaphostrongylus</taxon>
    </lineage>
</organism>
<keyword evidence="15" id="KW-1185">Reference proteome</keyword>
<dbReference type="GO" id="GO:0005739">
    <property type="term" value="C:mitochondrion"/>
    <property type="evidence" value="ECO:0007669"/>
    <property type="project" value="TreeGrafter"/>
</dbReference>
<comment type="function">
    <text evidence="1">Catalyzes the 2-thiolation of uridine at the wobble position (U34) of mitochondrial tRNA(Lys), tRNA(Glu) and tRNA(Gln). Required for the formation of 5-taurinomethyl-2-thiouridine (tm5s2U) of mitochondrial tRNA(Lys), tRNA(Glu), and tRNA(Gln) at the wobble position. ATP is required to activate the C2 atom of the wobble base.</text>
</comment>
<sequence>MLENYRRARTVVPDVICNREIKFERLHNYAIDELGADLIATGHYASTSFDPQITTHCGDSAEGVKLLCSADPLKDQTPFLCTLQQKQLRRAMFPVGSLTKTQVRQIAREQGLASVADKAESMGICFVGKRKDFDSFIDQYIEPRLGKIISLEGKLLGHHNGVHHFTLGKRISVHGCHFGYFVAQLDVETNTIYACEGSYHPCLYATAFCVLEPQWIDENPLSGNDVVTLECRIQRTHVPIRCEVQRLGQSCLTVRPVFPLRAVADGQMCVFYRGRECLGGGEVQYVISTLNSK</sequence>
<feature type="domain" description="tRNA-specific 2-thiouridylase MnmA-like C-terminal" evidence="12">
    <location>
        <begin position="208"/>
        <end position="282"/>
    </location>
</feature>
<dbReference type="InterPro" id="IPR014729">
    <property type="entry name" value="Rossmann-like_a/b/a_fold"/>
</dbReference>
<dbReference type="Gene3D" id="2.30.30.280">
    <property type="entry name" value="Adenine nucleotide alpha hydrolases-like domains"/>
    <property type="match status" value="1"/>
</dbReference>
<keyword evidence="4" id="KW-0820">tRNA-binding</keyword>
<evidence type="ECO:0000256" key="5">
    <source>
        <dbReference type="ARBA" id="ARBA00022679"/>
    </source>
</evidence>
<evidence type="ECO:0000259" key="13">
    <source>
        <dbReference type="Pfam" id="PF20259"/>
    </source>
</evidence>
<dbReference type="EC" id="2.8.1.14" evidence="3"/>
<dbReference type="Pfam" id="PF20258">
    <property type="entry name" value="tRNA_Me_trans_C"/>
    <property type="match status" value="1"/>
</dbReference>
<dbReference type="GO" id="GO:0061708">
    <property type="term" value="F:tRNA-5-taurinomethyluridine 2-sulfurtransferase"/>
    <property type="evidence" value="ECO:0007669"/>
    <property type="project" value="UniProtKB-EC"/>
</dbReference>
<dbReference type="SUPFAM" id="SSF52402">
    <property type="entry name" value="Adenine nucleotide alpha hydrolases-like"/>
    <property type="match status" value="1"/>
</dbReference>
<evidence type="ECO:0000256" key="10">
    <source>
        <dbReference type="ARBA" id="ARBA00023157"/>
    </source>
</evidence>
<dbReference type="PANTHER" id="PTHR11933:SF5">
    <property type="entry name" value="MITOCHONDRIAL TRNA-SPECIFIC 2-THIOURIDYLASE 1"/>
    <property type="match status" value="1"/>
</dbReference>
<dbReference type="Gene3D" id="2.40.30.10">
    <property type="entry name" value="Translation factors"/>
    <property type="match status" value="1"/>
</dbReference>
<evidence type="ECO:0000256" key="3">
    <source>
        <dbReference type="ARBA" id="ARBA00011953"/>
    </source>
</evidence>
<dbReference type="InterPro" id="IPR046884">
    <property type="entry name" value="MnmA-like_central"/>
</dbReference>
<dbReference type="CDD" id="cd01998">
    <property type="entry name" value="MnmA_TRMU-like"/>
    <property type="match status" value="1"/>
</dbReference>
<dbReference type="GO" id="GO:0002143">
    <property type="term" value="P:tRNA wobble position uridine thiolation"/>
    <property type="evidence" value="ECO:0007669"/>
    <property type="project" value="TreeGrafter"/>
</dbReference>
<reference evidence="14" key="1">
    <citation type="submission" date="2021-06" db="EMBL/GenBank/DDBJ databases">
        <title>Parelaphostrongylus tenuis whole genome reference sequence.</title>
        <authorList>
            <person name="Garwood T.J."/>
            <person name="Larsen P.A."/>
            <person name="Fountain-Jones N.M."/>
            <person name="Garbe J.R."/>
            <person name="Macchietto M.G."/>
            <person name="Kania S.A."/>
            <person name="Gerhold R.W."/>
            <person name="Richards J.E."/>
            <person name="Wolf T.M."/>
        </authorList>
    </citation>
    <scope>NUCLEOTIDE SEQUENCE</scope>
    <source>
        <strain evidence="14">MNPRO001-30</strain>
        <tissue evidence="14">Meninges</tissue>
    </source>
</reference>
<dbReference type="Gene3D" id="3.40.50.620">
    <property type="entry name" value="HUPs"/>
    <property type="match status" value="1"/>
</dbReference>
<comment type="similarity">
    <text evidence="2">Belongs to the MnmA/TRMU family.</text>
</comment>
<dbReference type="InterPro" id="IPR023382">
    <property type="entry name" value="MnmA-like_central_sf"/>
</dbReference>
<evidence type="ECO:0000313" key="15">
    <source>
        <dbReference type="Proteomes" id="UP001196413"/>
    </source>
</evidence>
<dbReference type="FunFam" id="2.30.30.280:FF:000001">
    <property type="entry name" value="tRNA-specific 2-thiouridylase MnmA"/>
    <property type="match status" value="1"/>
</dbReference>
<keyword evidence="10" id="KW-1015">Disulfide bond</keyword>
<dbReference type="PANTHER" id="PTHR11933">
    <property type="entry name" value="TRNA 5-METHYLAMINOMETHYL-2-THIOURIDYLATE -METHYLTRANSFERASE"/>
    <property type="match status" value="1"/>
</dbReference>
<evidence type="ECO:0000259" key="12">
    <source>
        <dbReference type="Pfam" id="PF20258"/>
    </source>
</evidence>
<gene>
    <name evidence="14" type="ORF">KIN20_016731</name>
</gene>
<feature type="domain" description="tRNA-specific 2-thiouridylase MnmA-like central" evidence="13">
    <location>
        <begin position="135"/>
        <end position="195"/>
    </location>
</feature>
<protein>
    <recommendedName>
        <fullName evidence="3">tRNA-5-taurinomethyluridine 2-sulfurtransferase</fullName>
        <ecNumber evidence="3">2.8.1.14</ecNumber>
    </recommendedName>
</protein>
<dbReference type="GO" id="GO:0000049">
    <property type="term" value="F:tRNA binding"/>
    <property type="evidence" value="ECO:0007669"/>
    <property type="project" value="UniProtKB-KW"/>
</dbReference>
<evidence type="ECO:0000256" key="2">
    <source>
        <dbReference type="ARBA" id="ARBA00006191"/>
    </source>
</evidence>
<keyword evidence="5" id="KW-0808">Transferase</keyword>